<dbReference type="Pfam" id="PF08378">
    <property type="entry name" value="NERD"/>
    <property type="match status" value="1"/>
</dbReference>
<keyword evidence="4" id="KW-1185">Reference proteome</keyword>
<feature type="domain" description="NERD" evidence="2">
    <location>
        <begin position="37"/>
        <end position="122"/>
    </location>
</feature>
<evidence type="ECO:0000313" key="3">
    <source>
        <dbReference type="EMBL" id="RFU60902.1"/>
    </source>
</evidence>
<accession>A0A372L7M6</accession>
<feature type="compositionally biased region" description="Basic and acidic residues" evidence="1">
    <location>
        <begin position="12"/>
        <end position="21"/>
    </location>
</feature>
<gene>
    <name evidence="3" type="ORF">D0466_20210</name>
</gene>
<comment type="caution">
    <text evidence="3">The sequence shown here is derived from an EMBL/GenBank/DDBJ whole genome shotgun (WGS) entry which is preliminary data.</text>
</comment>
<dbReference type="PROSITE" id="PS50965">
    <property type="entry name" value="NERD"/>
    <property type="match status" value="1"/>
</dbReference>
<dbReference type="Proteomes" id="UP000262939">
    <property type="component" value="Unassembled WGS sequence"/>
</dbReference>
<dbReference type="AlphaFoldDB" id="A0A372L7M6"/>
<protein>
    <submittedName>
        <fullName evidence="3">NERD domain-containing protein</fullName>
    </submittedName>
</protein>
<name>A0A372L7M6_9BACI</name>
<dbReference type="EMBL" id="QVTD01000021">
    <property type="protein sequence ID" value="RFU60902.1"/>
    <property type="molecule type" value="Genomic_DNA"/>
</dbReference>
<organism evidence="3 4">
    <name type="scientific">Peribacillus glennii</name>
    <dbReference type="NCBI Taxonomy" id="2303991"/>
    <lineage>
        <taxon>Bacteria</taxon>
        <taxon>Bacillati</taxon>
        <taxon>Bacillota</taxon>
        <taxon>Bacilli</taxon>
        <taxon>Bacillales</taxon>
        <taxon>Bacillaceae</taxon>
        <taxon>Peribacillus</taxon>
    </lineage>
</organism>
<evidence type="ECO:0000256" key="1">
    <source>
        <dbReference type="SAM" id="MobiDB-lite"/>
    </source>
</evidence>
<evidence type="ECO:0000313" key="4">
    <source>
        <dbReference type="Proteomes" id="UP000262939"/>
    </source>
</evidence>
<dbReference type="RefSeq" id="WP_117324316.1">
    <property type="nucleotide sequence ID" value="NZ_QVTD01000021.1"/>
</dbReference>
<dbReference type="InterPro" id="IPR011528">
    <property type="entry name" value="NERD"/>
</dbReference>
<reference evidence="3 4" key="1">
    <citation type="submission" date="2018-08" db="EMBL/GenBank/DDBJ databases">
        <title>Bacillus chawlae sp. nov., Bacillus glennii sp. nov., and Bacillus saganii sp. nov. Isolated from the Vehicle Assembly Building at Kennedy Space Center where the Viking Spacecraft were Assembled.</title>
        <authorList>
            <person name="Seuylemezian A."/>
            <person name="Vaishampayan P."/>
        </authorList>
    </citation>
    <scope>NUCLEOTIDE SEQUENCE [LARGE SCALE GENOMIC DNA]</scope>
    <source>
        <strain evidence="3 4">V44-8</strain>
    </source>
</reference>
<dbReference type="OrthoDB" id="5782056at2"/>
<feature type="region of interest" description="Disordered" evidence="1">
    <location>
        <begin position="1"/>
        <end position="33"/>
    </location>
</feature>
<feature type="compositionally biased region" description="Basic residues" evidence="1">
    <location>
        <begin position="1"/>
        <end position="11"/>
    </location>
</feature>
<evidence type="ECO:0000259" key="2">
    <source>
        <dbReference type="PROSITE" id="PS50965"/>
    </source>
</evidence>
<sequence>MFFQLFKKKKKSTNEGTKDVKTPVSNKRQNDRVAVRKGELGEYKIDNQLDQLPKEFRHLSDIMVPNRKSRSGYSQIDHIVITPYDIFVIETKNYQGTIYGAKNRKEWSVNAVFACGFPVDAG</sequence>
<proteinExistence type="predicted"/>